<dbReference type="EMBL" id="CM001488">
    <property type="protein sequence ID" value="EIM65497.1"/>
    <property type="molecule type" value="Genomic_DNA"/>
</dbReference>
<dbReference type="InterPro" id="IPR043504">
    <property type="entry name" value="Peptidase_S1_PA_chymotrypsin"/>
</dbReference>
<dbReference type="Gene3D" id="2.40.10.10">
    <property type="entry name" value="Trypsin-like serine proteases"/>
    <property type="match status" value="2"/>
</dbReference>
<dbReference type="OrthoDB" id="212300at2"/>
<dbReference type="eggNOG" id="COG0265">
    <property type="taxonomic scope" value="Bacteria"/>
</dbReference>
<sequence length="261" mass="28429">MRVYFTIITVVLVVLVSPASAQEHALFRERDAYMADLVSKIKASTVSVGTYYYKDVPMTRFLGTGFAIGDGSRIVTNQHVLEAIKEKKLMFHLRIFHKNLSGKGVKAVLLAEDPFHDLAILEMAGKLDPLPMAADGALKEGHQVAITGYPIGFVLGLNATTHTGIVSAIAPVILPTPHGSLIKGEMIKYLEDPWEIIQLDAVAFPGNSGSPVYRIATGEVVGVINKVFVKGKKEYVLKEPTGIAYAVPVSFVRKLNRSIKK</sequence>
<dbReference type="GO" id="GO:0006508">
    <property type="term" value="P:proteolysis"/>
    <property type="evidence" value="ECO:0007669"/>
    <property type="project" value="UniProtKB-KW"/>
</dbReference>
<dbReference type="Proteomes" id="UP000005778">
    <property type="component" value="Chromosome"/>
</dbReference>
<accession>I5B7N4</accession>
<evidence type="ECO:0000256" key="1">
    <source>
        <dbReference type="SAM" id="SignalP"/>
    </source>
</evidence>
<dbReference type="SUPFAM" id="SSF50494">
    <property type="entry name" value="Trypsin-like serine proteases"/>
    <property type="match status" value="1"/>
</dbReference>
<dbReference type="RefSeq" id="WP_004075722.1">
    <property type="nucleotide sequence ID" value="NZ_CM001488.1"/>
</dbReference>
<reference evidence="2 3" key="1">
    <citation type="submission" date="2011-09" db="EMBL/GenBank/DDBJ databases">
        <authorList>
            <consortium name="US DOE Joint Genome Institute (JGI-PGF)"/>
            <person name="Lucas S."/>
            <person name="Han J."/>
            <person name="Lapidus A."/>
            <person name="Cheng J.-F."/>
            <person name="Goodwin L."/>
            <person name="Pitluck S."/>
            <person name="Peters L."/>
            <person name="Land M.L."/>
            <person name="Hauser L."/>
            <person name="Orellana R."/>
            <person name="Lovley D."/>
            <person name="Woyke T.J."/>
        </authorList>
    </citation>
    <scope>NUCLEOTIDE SEQUENCE [LARGE SCALE GENOMIC DNA]</scope>
    <source>
        <strain evidence="2 3">2ac9</strain>
    </source>
</reference>
<dbReference type="HOGENOM" id="CLU_089567_0_0_7"/>
<feature type="chain" id="PRO_5003699214" evidence="1">
    <location>
        <begin position="22"/>
        <end position="261"/>
    </location>
</feature>
<keyword evidence="2" id="KW-0378">Hydrolase</keyword>
<dbReference type="STRING" id="879212.DespoDRAFT_03762"/>
<dbReference type="InterPro" id="IPR009003">
    <property type="entry name" value="Peptidase_S1_PA"/>
</dbReference>
<gene>
    <name evidence="2" type="ORF">DespoDRAFT_03762</name>
</gene>
<keyword evidence="1" id="KW-0732">Signal</keyword>
<keyword evidence="2" id="KW-0645">Protease</keyword>
<dbReference type="PANTHER" id="PTHR43019:SF23">
    <property type="entry name" value="PROTEASE DO-LIKE 5, CHLOROPLASTIC"/>
    <property type="match status" value="1"/>
</dbReference>
<keyword evidence="3" id="KW-1185">Reference proteome</keyword>
<evidence type="ECO:0000313" key="2">
    <source>
        <dbReference type="EMBL" id="EIM65497.1"/>
    </source>
</evidence>
<name>I5B7N4_9BACT</name>
<reference evidence="2 3" key="2">
    <citation type="submission" date="2012-02" db="EMBL/GenBank/DDBJ databases">
        <title>Improved High-Quality Draft sequence of Desulfobacter postgatei 2ac9.</title>
        <authorList>
            <consortium name="US DOE Joint Genome Institute"/>
            <person name="Lucas S."/>
            <person name="Han J."/>
            <person name="Lapidus A."/>
            <person name="Cheng J.-F."/>
            <person name="Goodwin L."/>
            <person name="Pitluck S."/>
            <person name="Peters L."/>
            <person name="Ovchinnikova G."/>
            <person name="Held B."/>
            <person name="Detter J.C."/>
            <person name="Han C."/>
            <person name="Tapia R."/>
            <person name="Land M."/>
            <person name="Hauser L."/>
            <person name="Kyrpides N."/>
            <person name="Ivanova N."/>
            <person name="Pagani I."/>
            <person name="Orellana R."/>
            <person name="Lovley D."/>
            <person name="Woyke T."/>
        </authorList>
    </citation>
    <scope>NUCLEOTIDE SEQUENCE [LARGE SCALE GENOMIC DNA]</scope>
    <source>
        <strain evidence="2 3">2ac9</strain>
    </source>
</reference>
<evidence type="ECO:0000313" key="3">
    <source>
        <dbReference type="Proteomes" id="UP000005778"/>
    </source>
</evidence>
<dbReference type="AlphaFoldDB" id="I5B7N4"/>
<dbReference type="Pfam" id="PF13365">
    <property type="entry name" value="Trypsin_2"/>
    <property type="match status" value="1"/>
</dbReference>
<proteinExistence type="predicted"/>
<dbReference type="GO" id="GO:0008233">
    <property type="term" value="F:peptidase activity"/>
    <property type="evidence" value="ECO:0007669"/>
    <property type="project" value="UniProtKB-KW"/>
</dbReference>
<organism evidence="2 3">
    <name type="scientific">Desulfobacter postgatei 2ac9</name>
    <dbReference type="NCBI Taxonomy" id="879212"/>
    <lineage>
        <taxon>Bacteria</taxon>
        <taxon>Pseudomonadati</taxon>
        <taxon>Thermodesulfobacteriota</taxon>
        <taxon>Desulfobacteria</taxon>
        <taxon>Desulfobacterales</taxon>
        <taxon>Desulfobacteraceae</taxon>
        <taxon>Desulfobacter</taxon>
    </lineage>
</organism>
<dbReference type="PANTHER" id="PTHR43019">
    <property type="entry name" value="SERINE ENDOPROTEASE DEGS"/>
    <property type="match status" value="1"/>
</dbReference>
<protein>
    <submittedName>
        <fullName evidence="2">Trypsin-like serine protease with C-terminal PDZ domain</fullName>
    </submittedName>
</protein>
<feature type="signal peptide" evidence="1">
    <location>
        <begin position="1"/>
        <end position="21"/>
    </location>
</feature>